<dbReference type="OrthoDB" id="1934063at2759"/>
<gene>
    <name evidence="4" type="primary">SCL23</name>
    <name evidence="4" type="ORF">AXF42_Ash002137</name>
</gene>
<comment type="caution">
    <text evidence="3">Lacks conserved residue(s) required for the propagation of feature annotation.</text>
</comment>
<sequence length="444" mass="49058">MQLEEGEDLLSLSLSVSSSRKRKRSIDQKPFDGSHILLLLQARDRMIKLDGRRQRYQEGDGRGLHLVRLLLVSAVAVDRRDHRAAAQSLLELYRTACLSGDPIHRVAAYFADGLFARLSPAHSPAPGPSPEEEFSAFTALYSASPFYQFAHFTANQAIVEAFEAEESFNAGVLHVVDFDVTYGFQWPSLIQSLSDKASSNNKPITLRITGFGRSPAELQETATRLRSFAAGFRNLSFEFKGKLRGAKFDPTQITAGGTATVVVNLVFFLQKLRSHAEVRSTLAAARELNPSLVMLIEREAGGNPAGFAGSGYLGRFMDCLHYFAAMFDSLNDCLPAESSERLRIEKNHLGWEIMRSVTMADGEEIMRTKKGAMERNGFEGVRLSSRSVSQAKLLLKIKSHCSAMDEHGGGGGGFRVCERDDGRAMSLGWQERRLITATAWRCAP</sequence>
<dbReference type="Pfam" id="PF03514">
    <property type="entry name" value="GRAS"/>
    <property type="match status" value="1"/>
</dbReference>
<feature type="region of interest" description="SAW" evidence="3">
    <location>
        <begin position="358"/>
        <end position="441"/>
    </location>
</feature>
<dbReference type="Proteomes" id="UP000236161">
    <property type="component" value="Unassembled WGS sequence"/>
</dbReference>
<proteinExistence type="inferred from homology"/>
<dbReference type="InterPro" id="IPR005202">
    <property type="entry name" value="TF_GRAS"/>
</dbReference>
<evidence type="ECO:0000313" key="4">
    <source>
        <dbReference type="EMBL" id="PKA56834.1"/>
    </source>
</evidence>
<evidence type="ECO:0000256" key="2">
    <source>
        <dbReference type="ARBA" id="ARBA00023163"/>
    </source>
</evidence>
<keyword evidence="5" id="KW-1185">Reference proteome</keyword>
<dbReference type="PANTHER" id="PTHR31636">
    <property type="entry name" value="OSJNBA0084A10.13 PROTEIN-RELATED"/>
    <property type="match status" value="1"/>
</dbReference>
<name>A0A2I0AMS2_9ASPA</name>
<protein>
    <submittedName>
        <fullName evidence="4">Scarecrow-like protein 23</fullName>
    </submittedName>
</protein>
<evidence type="ECO:0000313" key="5">
    <source>
        <dbReference type="Proteomes" id="UP000236161"/>
    </source>
</evidence>
<evidence type="ECO:0000256" key="3">
    <source>
        <dbReference type="PROSITE-ProRule" id="PRU01191"/>
    </source>
</evidence>
<dbReference type="AlphaFoldDB" id="A0A2I0AMS2"/>
<dbReference type="PROSITE" id="PS50985">
    <property type="entry name" value="GRAS"/>
    <property type="match status" value="1"/>
</dbReference>
<accession>A0A2I0AMS2</accession>
<evidence type="ECO:0000256" key="1">
    <source>
        <dbReference type="ARBA" id="ARBA00023015"/>
    </source>
</evidence>
<dbReference type="STRING" id="1088818.A0A2I0AMS2"/>
<organism evidence="4 5">
    <name type="scientific">Apostasia shenzhenica</name>
    <dbReference type="NCBI Taxonomy" id="1088818"/>
    <lineage>
        <taxon>Eukaryota</taxon>
        <taxon>Viridiplantae</taxon>
        <taxon>Streptophyta</taxon>
        <taxon>Embryophyta</taxon>
        <taxon>Tracheophyta</taxon>
        <taxon>Spermatophyta</taxon>
        <taxon>Magnoliopsida</taxon>
        <taxon>Liliopsida</taxon>
        <taxon>Asparagales</taxon>
        <taxon>Orchidaceae</taxon>
        <taxon>Apostasioideae</taxon>
        <taxon>Apostasia</taxon>
    </lineage>
</organism>
<keyword evidence="2" id="KW-0804">Transcription</keyword>
<dbReference type="EMBL" id="KZ451969">
    <property type="protein sequence ID" value="PKA56834.1"/>
    <property type="molecule type" value="Genomic_DNA"/>
</dbReference>
<feature type="short sequence motif" description="VHIID" evidence="3">
    <location>
        <begin position="173"/>
        <end position="177"/>
    </location>
</feature>
<keyword evidence="1" id="KW-0805">Transcription regulation</keyword>
<reference evidence="4 5" key="1">
    <citation type="journal article" date="2017" name="Nature">
        <title>The Apostasia genome and the evolution of orchids.</title>
        <authorList>
            <person name="Zhang G.Q."/>
            <person name="Liu K.W."/>
            <person name="Li Z."/>
            <person name="Lohaus R."/>
            <person name="Hsiao Y.Y."/>
            <person name="Niu S.C."/>
            <person name="Wang J.Y."/>
            <person name="Lin Y.C."/>
            <person name="Xu Q."/>
            <person name="Chen L.J."/>
            <person name="Yoshida K."/>
            <person name="Fujiwara S."/>
            <person name="Wang Z.W."/>
            <person name="Zhang Y.Q."/>
            <person name="Mitsuda N."/>
            <person name="Wang M."/>
            <person name="Liu G.H."/>
            <person name="Pecoraro L."/>
            <person name="Huang H.X."/>
            <person name="Xiao X.J."/>
            <person name="Lin M."/>
            <person name="Wu X.Y."/>
            <person name="Wu W.L."/>
            <person name="Chen Y.Y."/>
            <person name="Chang S.B."/>
            <person name="Sakamoto S."/>
            <person name="Ohme-Takagi M."/>
            <person name="Yagi M."/>
            <person name="Zeng S.J."/>
            <person name="Shen C.Y."/>
            <person name="Yeh C.M."/>
            <person name="Luo Y.B."/>
            <person name="Tsai W.C."/>
            <person name="Van de Peer Y."/>
            <person name="Liu Z.J."/>
        </authorList>
    </citation>
    <scope>NUCLEOTIDE SEQUENCE [LARGE SCALE GENOMIC DNA]</scope>
    <source>
        <strain evidence="5">cv. Shenzhen</strain>
        <tissue evidence="4">Stem</tissue>
    </source>
</reference>
<comment type="similarity">
    <text evidence="3">Belongs to the GRAS family.</text>
</comment>